<feature type="compositionally biased region" description="Acidic residues" evidence="4">
    <location>
        <begin position="508"/>
        <end position="527"/>
    </location>
</feature>
<dbReference type="Pfam" id="PF00069">
    <property type="entry name" value="Pkinase"/>
    <property type="match status" value="2"/>
</dbReference>
<evidence type="ECO:0000313" key="7">
    <source>
        <dbReference type="Proteomes" id="UP000241890"/>
    </source>
</evidence>
<feature type="compositionally biased region" description="Polar residues" evidence="4">
    <location>
        <begin position="561"/>
        <end position="573"/>
    </location>
</feature>
<dbReference type="FunFam" id="1.10.510.10:FF:000098">
    <property type="entry name" value="Mitogen-activated protein kinase 1"/>
    <property type="match status" value="1"/>
</dbReference>
<dbReference type="InterPro" id="IPR017441">
    <property type="entry name" value="Protein_kinase_ATP_BS"/>
</dbReference>
<dbReference type="InterPro" id="IPR011009">
    <property type="entry name" value="Kinase-like_dom_sf"/>
</dbReference>
<evidence type="ECO:0000259" key="5">
    <source>
        <dbReference type="PROSITE" id="PS50011"/>
    </source>
</evidence>
<evidence type="ECO:0000313" key="6">
    <source>
        <dbReference type="EMBL" id="GBG24850.1"/>
    </source>
</evidence>
<feature type="compositionally biased region" description="Low complexity" evidence="4">
    <location>
        <begin position="491"/>
        <end position="507"/>
    </location>
</feature>
<dbReference type="EMBL" id="BEYU01000009">
    <property type="protein sequence ID" value="GBG24850.1"/>
    <property type="molecule type" value="Genomic_DNA"/>
</dbReference>
<dbReference type="InterPro" id="IPR008271">
    <property type="entry name" value="Ser/Thr_kinase_AS"/>
</dbReference>
<evidence type="ECO:0000256" key="4">
    <source>
        <dbReference type="SAM" id="MobiDB-lite"/>
    </source>
</evidence>
<proteinExistence type="predicted"/>
<evidence type="ECO:0000256" key="2">
    <source>
        <dbReference type="ARBA" id="ARBA00022840"/>
    </source>
</evidence>
<feature type="region of interest" description="Disordered" evidence="4">
    <location>
        <begin position="124"/>
        <end position="147"/>
    </location>
</feature>
<dbReference type="PROSITE" id="PS00107">
    <property type="entry name" value="PROTEIN_KINASE_ATP"/>
    <property type="match status" value="1"/>
</dbReference>
<dbReference type="InterPro" id="IPR000719">
    <property type="entry name" value="Prot_kinase_dom"/>
</dbReference>
<keyword evidence="6" id="KW-0808">Transferase</keyword>
<dbReference type="GO" id="GO:0004672">
    <property type="term" value="F:protein kinase activity"/>
    <property type="evidence" value="ECO:0007669"/>
    <property type="project" value="InterPro"/>
</dbReference>
<dbReference type="PANTHER" id="PTHR24055">
    <property type="entry name" value="MITOGEN-ACTIVATED PROTEIN KINASE"/>
    <property type="match status" value="1"/>
</dbReference>
<comment type="caution">
    <text evidence="6">The sequence shown here is derived from an EMBL/GenBank/DDBJ whole genome shotgun (WGS) entry which is preliminary data.</text>
</comment>
<dbReference type="GO" id="GO:0005524">
    <property type="term" value="F:ATP binding"/>
    <property type="evidence" value="ECO:0007669"/>
    <property type="project" value="UniProtKB-UniRule"/>
</dbReference>
<gene>
    <name evidence="6" type="ORF">FCC1311_010682</name>
</gene>
<dbReference type="InterPro" id="IPR050117">
    <property type="entry name" value="MAPK"/>
</dbReference>
<dbReference type="CDD" id="cd07834">
    <property type="entry name" value="STKc_MAPK"/>
    <property type="match status" value="1"/>
</dbReference>
<evidence type="ECO:0000256" key="3">
    <source>
        <dbReference type="PROSITE-ProRule" id="PRU10141"/>
    </source>
</evidence>
<dbReference type="Gene3D" id="1.10.510.10">
    <property type="entry name" value="Transferase(Phosphotransferase) domain 1"/>
    <property type="match status" value="1"/>
</dbReference>
<dbReference type="PROSITE" id="PS00108">
    <property type="entry name" value="PROTEIN_KINASE_ST"/>
    <property type="match status" value="1"/>
</dbReference>
<dbReference type="OrthoDB" id="192887at2759"/>
<evidence type="ECO:0000256" key="1">
    <source>
        <dbReference type="ARBA" id="ARBA00022741"/>
    </source>
</evidence>
<dbReference type="PROSITE" id="PS50011">
    <property type="entry name" value="PROTEIN_KINASE_DOM"/>
    <property type="match status" value="1"/>
</dbReference>
<dbReference type="Proteomes" id="UP000241890">
    <property type="component" value="Unassembled WGS sequence"/>
</dbReference>
<feature type="compositionally biased region" description="Low complexity" evidence="4">
    <location>
        <begin position="12"/>
        <end position="24"/>
    </location>
</feature>
<dbReference type="InParanoid" id="A0A2R5G1G9"/>
<name>A0A2R5G1G9_9STRA</name>
<keyword evidence="7" id="KW-1185">Reference proteome</keyword>
<feature type="region of interest" description="Disordered" evidence="4">
    <location>
        <begin position="452"/>
        <end position="591"/>
    </location>
</feature>
<dbReference type="SUPFAM" id="SSF56112">
    <property type="entry name" value="Protein kinase-like (PK-like)"/>
    <property type="match status" value="1"/>
</dbReference>
<feature type="compositionally biased region" description="Basic and acidic residues" evidence="4">
    <location>
        <begin position="127"/>
        <end position="136"/>
    </location>
</feature>
<reference evidence="6 7" key="1">
    <citation type="submission" date="2017-12" db="EMBL/GenBank/DDBJ databases">
        <title>Sequencing, de novo assembly and annotation of complete genome of a new Thraustochytrid species, strain FCC1311.</title>
        <authorList>
            <person name="Sedici K."/>
            <person name="Godart F."/>
            <person name="Aiese Cigliano R."/>
            <person name="Sanseverino W."/>
            <person name="Barakat M."/>
            <person name="Ortet P."/>
            <person name="Marechal E."/>
            <person name="Cagnac O."/>
            <person name="Amato A."/>
        </authorList>
    </citation>
    <scope>NUCLEOTIDE SEQUENCE [LARGE SCALE GENOMIC DNA]</scope>
</reference>
<keyword evidence="6" id="KW-0418">Kinase</keyword>
<keyword evidence="1 3" id="KW-0547">Nucleotide-binding</keyword>
<feature type="region of interest" description="Disordered" evidence="4">
    <location>
        <begin position="1"/>
        <end position="24"/>
    </location>
</feature>
<dbReference type="AlphaFoldDB" id="A0A2R5G1G9"/>
<dbReference type="Gene3D" id="3.30.200.20">
    <property type="entry name" value="Phosphorylase Kinase, domain 1"/>
    <property type="match status" value="2"/>
</dbReference>
<keyword evidence="2 3" id="KW-0067">ATP-binding</keyword>
<dbReference type="SMART" id="SM00220">
    <property type="entry name" value="S_TKc"/>
    <property type="match status" value="1"/>
</dbReference>
<feature type="domain" description="Protein kinase" evidence="5">
    <location>
        <begin position="34"/>
        <end position="373"/>
    </location>
</feature>
<protein>
    <submittedName>
        <fullName evidence="6">Mitogen-activated protein kinase 3</fullName>
    </submittedName>
</protein>
<sequence length="591" mass="65852">MAHQDQRRASSRQRSSNKQQTKSTSVAMMTEYDYKVLDKIGEGAYGVVYSAQDRRTGKLVAIKKIAGAMDRTNSCKRTFRELKFLTTLQHENVIPLQHIICPTDVAHEAVARAMAEYYGTSASGEEVESKAGEESKASSSVMTGPPAPKSTSTTLYVVLDLMETDLTSIIKSPQHLTNEHCQFFLYQVLRGLKYIHSANIIHRDLKPRNLLVNSNCDLRICDFGLARLDLPELSRKDGACMSDYVATRWYRPPEVVCESGTYTKALDMWAAGCILVELLLRKPIFPGADQYDLLKRICEVLGPPPESTIRSARSQKLQIYLRNLSYQYPKPLRPLSRLLQGCCPKAVDLASRLLVFEPERRLTVEEAIRHPYLASLYCPRDEPTRESIQDPDFAFETQRNVQVQDLRCILLRHAAKYSRKSRTELELELELEEQQQAEYDEAKSGLESGALKSQYGQQQQQQQQQVRRERRQQQQQQQDAEEDEATEEAQARSASTSGGSSSSTSAGADEDEDDGGDGPEEDGEEEESKVREASAADASRGAHSQSKAAAAANGKDEKRSPTSGMLRSPTSGMQALVDDFRALGGHAGGAR</sequence>
<feature type="binding site" evidence="3">
    <location>
        <position position="64"/>
    </location>
    <ligand>
        <name>ATP</name>
        <dbReference type="ChEBI" id="CHEBI:30616"/>
    </ligand>
</feature>
<accession>A0A2R5G1G9</accession>
<organism evidence="6 7">
    <name type="scientific">Hondaea fermentalgiana</name>
    <dbReference type="NCBI Taxonomy" id="2315210"/>
    <lineage>
        <taxon>Eukaryota</taxon>
        <taxon>Sar</taxon>
        <taxon>Stramenopiles</taxon>
        <taxon>Bigyra</taxon>
        <taxon>Labyrinthulomycetes</taxon>
        <taxon>Thraustochytrida</taxon>
        <taxon>Thraustochytriidae</taxon>
        <taxon>Hondaea</taxon>
    </lineage>
</organism>